<accession>A0ABS2HE44</accession>
<dbReference type="PROSITE" id="PS51272">
    <property type="entry name" value="SLH"/>
    <property type="match status" value="2"/>
</dbReference>
<dbReference type="RefSeq" id="WP_193417128.1">
    <property type="nucleotide sequence ID" value="NZ_JADCNN020000034.1"/>
</dbReference>
<proteinExistence type="predicted"/>
<keyword evidence="1" id="KW-0732">Signal</keyword>
<dbReference type="InterPro" id="IPR001119">
    <property type="entry name" value="SLH_dom"/>
</dbReference>
<reference evidence="3 4" key="1">
    <citation type="submission" date="2021-01" db="EMBL/GenBank/DDBJ databases">
        <title>Paenibacillus sp.nov. isolated from the rhizosphere soil of tomato plant.</title>
        <authorList>
            <person name="Thin K.K."/>
            <person name="Zhang X."/>
            <person name="He S."/>
        </authorList>
    </citation>
    <scope>NUCLEOTIDE SEQUENCE [LARGE SCALE GENOMIC DNA]</scope>
    <source>
        <strain evidence="3 4">DXFW5</strain>
    </source>
</reference>
<dbReference type="InterPro" id="IPR014755">
    <property type="entry name" value="Cu-Rt/internalin_Ig-like"/>
</dbReference>
<dbReference type="Proteomes" id="UP001516620">
    <property type="component" value="Unassembled WGS sequence"/>
</dbReference>
<comment type="caution">
    <text evidence="3">The sequence shown here is derived from an EMBL/GenBank/DDBJ whole genome shotgun (WGS) entry which is preliminary data.</text>
</comment>
<protein>
    <submittedName>
        <fullName evidence="3">S-layer homology domain-containing protein</fullName>
    </submittedName>
</protein>
<evidence type="ECO:0000256" key="1">
    <source>
        <dbReference type="ARBA" id="ARBA00022729"/>
    </source>
</evidence>
<keyword evidence="4" id="KW-1185">Reference proteome</keyword>
<feature type="domain" description="SLH" evidence="2">
    <location>
        <begin position="102"/>
        <end position="167"/>
    </location>
</feature>
<gene>
    <name evidence="3" type="ORF">IM700_021945</name>
</gene>
<evidence type="ECO:0000313" key="4">
    <source>
        <dbReference type="Proteomes" id="UP001516620"/>
    </source>
</evidence>
<feature type="domain" description="SLH" evidence="2">
    <location>
        <begin position="42"/>
        <end position="101"/>
    </location>
</feature>
<organism evidence="3 4">
    <name type="scientific">Paenibacillus rhizolycopersici</name>
    <dbReference type="NCBI Taxonomy" id="2780073"/>
    <lineage>
        <taxon>Bacteria</taxon>
        <taxon>Bacillati</taxon>
        <taxon>Bacillota</taxon>
        <taxon>Bacilli</taxon>
        <taxon>Bacillales</taxon>
        <taxon>Paenibacillaceae</taxon>
        <taxon>Paenibacillus</taxon>
    </lineage>
</organism>
<evidence type="ECO:0000313" key="3">
    <source>
        <dbReference type="EMBL" id="MBM6998339.1"/>
    </source>
</evidence>
<evidence type="ECO:0000259" key="2">
    <source>
        <dbReference type="PROSITE" id="PS51272"/>
    </source>
</evidence>
<sequence>MSNTSYSFKENSHVIVNQGGEKKVMKKILSVALSTAMAFSMFASVAFGADAKLTPEQQFNTLKEAGIVSGFPDGLSHLEKTLTRAELAKIIVNSMSLEPVDATSYNDKNYANHWGRTYIEAATQAGILNGKDAAKKLFDPNGAVTVQELAKVLVTALKLEVPADANNTASAWAKGYVAAAVEKGFLPEGINYQAQATRSQAVVAAYAIYETTQATKVKSYKVVDSKNIEFTLSNDEVVKVTLEKELEPNKETEVTFKTAAGEEIKTTVTWEVTAATKVEKVTADNLKEVVVAFDGSVTKEEAEKITNYKLGDNTLTAISSAKLNEDGKSVVINLQSAPKLENQKTYKLTVSNIAGVKSQTVEFTALDVTVPSVKGVSALGNKVISVNFSEPVDKTTAENRVNYKLNGFVVNGEIKLSSDLKTATITLYSRMSSGDNKLTVTGVKDYAGMTIINYLDQAFSVVEDKTAPASFEIVSATLDAATIKFNEAIDKDSVDKANFYWADTTTAKHAASNVYPSDSTFTTWVVEFTGSDKLPARETTLYTDKIQDLSGNSVASLNAKVNATVDVTRPEIKNLDFGKDSAGNYLTGNKVLELSFNKKVDLGQFTGSNAENITVKDSDNKVVAIGAAAAYKVVNSITDYNTVLVTLSNSLKDDTSYTVEVKNVVDATALNNKMIPQTFTVKAPLVTAPTVGTVSVQYNSIDGTSIMVPFSNEMTLNGEYSIVKSDRYMIQIGSNWYLLPSESSLAPTYDNKGVIIRIPADAKYDGANTITAASQVKGVKVTLVADKNGNKISGLTVEKTGAGISLAAAALLGGDDAPVATANDTVKVTFDRPLAFVDRNDFRINSTITPESATYQTVGGKGVVTLKLSSDTKFTGDTGVAVTTVASPASKDLLGASITGGLSASIVDKIAPSLVATNPVQITAKNQITLTFDEPLQDAFAGANAQAVASSFVVTYGLNNDKLVAGSDYTAAIGTAPADNTVVITITKAAELTNVKVASNDSLMYVFDKAAVSVANSNKVSFEAKTATLATGVSGIDTKGPEVAGVTNLGVYNANVTPTFDGTATLAKDGGAPATFATGTAITVDGSYVLVATDAASNTTTVNFVVDKTAATVTTKLSAAGTFTATGTQTLVFSEELSAASKATVKAAVDAAYVVNGTATVSSAWGTGASANTLTVTLGGTMDATNTVVSSAIPAQTVTDLAGNTSVALALQ</sequence>
<dbReference type="Gene3D" id="2.60.40.1220">
    <property type="match status" value="4"/>
</dbReference>
<name>A0ABS2HE44_9BACL</name>
<dbReference type="EMBL" id="JADCNN020000034">
    <property type="protein sequence ID" value="MBM6998339.1"/>
    <property type="molecule type" value="Genomic_DNA"/>
</dbReference>
<dbReference type="Pfam" id="PF00395">
    <property type="entry name" value="SLH"/>
    <property type="match status" value="1"/>
</dbReference>